<accession>A0A1H0BS01</accession>
<gene>
    <name evidence="4" type="ORF">SAMN04488137_4637</name>
</gene>
<sequence>MNILGLGGSIHDFSACILSKGETAVAIEEERLTKKKYAVHNRSTFRCKAAEYCLSALDLSMDQIDAVVGNDLIESDYYMKYADKIKLYNHHLTHASSTYYPSPYDEAAVLVIDGRGSYINEEKRIRETISMYVADLNEIHCIQKSSGQETDEFSIVTNSIGMFLQYVTVGMGYSEMNEIKMIKLSHGGTDRFLEDFNDFYTLHNGQFLQGFEELEALKQYLEEKLKEASEPNSIVQCKKDLAFAAQYHLERIVVYLCQRLYQITKKQNLCLAGGIFENAQLLMKIKNEVPFQNIYTPSFMGDAGTSIGAALLYHHTTNKLVKKRPDLQVGGKCYSTEELVNHLSESKYRIYTKEELIKVTAQLLTRGYLIGIFTGKSSFGRYPNGQRNIVGDARVMGLKKKLLWTKKRESLDPFSILNLEQSQQITTSSVFNLCYLKEPDQFPLVINEDHSTYFLPVKKNTFISQILEEYYTLSDIPFLLNTPLKKSDETLIETPMEAFDFFRSTDLDALVLEDHLIVKNSNS</sequence>
<dbReference type="Proteomes" id="UP000199544">
    <property type="component" value="Unassembled WGS sequence"/>
</dbReference>
<dbReference type="PANTHER" id="PTHR34847">
    <property type="entry name" value="NODULATION PROTEIN U"/>
    <property type="match status" value="1"/>
</dbReference>
<dbReference type="EMBL" id="FNHW01000005">
    <property type="protein sequence ID" value="SDN48360.1"/>
    <property type="molecule type" value="Genomic_DNA"/>
</dbReference>
<dbReference type="Pfam" id="PF16861">
    <property type="entry name" value="Carbam_trans_C"/>
    <property type="match status" value="1"/>
</dbReference>
<dbReference type="Gene3D" id="3.90.870.20">
    <property type="entry name" value="Carbamoyltransferase, C-terminal domain"/>
    <property type="match status" value="1"/>
</dbReference>
<protein>
    <submittedName>
        <fullName evidence="4">Carbamoyltransferase</fullName>
    </submittedName>
</protein>
<dbReference type="SUPFAM" id="SSF53067">
    <property type="entry name" value="Actin-like ATPase domain"/>
    <property type="match status" value="1"/>
</dbReference>
<evidence type="ECO:0000256" key="1">
    <source>
        <dbReference type="ARBA" id="ARBA00006129"/>
    </source>
</evidence>
<dbReference type="Gene3D" id="3.30.420.40">
    <property type="match status" value="1"/>
</dbReference>
<dbReference type="STRING" id="459525.SAMN04488137_4637"/>
<dbReference type="OrthoDB" id="9780777at2"/>
<dbReference type="RefSeq" id="WP_090238819.1">
    <property type="nucleotide sequence ID" value="NZ_FNHW01000005.1"/>
</dbReference>
<dbReference type="GO" id="GO:0016740">
    <property type="term" value="F:transferase activity"/>
    <property type="evidence" value="ECO:0007669"/>
    <property type="project" value="UniProtKB-KW"/>
</dbReference>
<dbReference type="InterPro" id="IPR051338">
    <property type="entry name" value="NodU/CmcH_Carbamoyltrnsfr"/>
</dbReference>
<evidence type="ECO:0000259" key="3">
    <source>
        <dbReference type="Pfam" id="PF16861"/>
    </source>
</evidence>
<organism evidence="4 5">
    <name type="scientific">Fictibacillus solisalsi</name>
    <dbReference type="NCBI Taxonomy" id="459525"/>
    <lineage>
        <taxon>Bacteria</taxon>
        <taxon>Bacillati</taxon>
        <taxon>Bacillota</taxon>
        <taxon>Bacilli</taxon>
        <taxon>Bacillales</taxon>
        <taxon>Fictibacillaceae</taxon>
        <taxon>Fictibacillus</taxon>
    </lineage>
</organism>
<dbReference type="PANTHER" id="PTHR34847:SF1">
    <property type="entry name" value="NODULATION PROTEIN U"/>
    <property type="match status" value="1"/>
</dbReference>
<dbReference type="InterPro" id="IPR038152">
    <property type="entry name" value="Carbam_trans_C_sf"/>
</dbReference>
<keyword evidence="5" id="KW-1185">Reference proteome</keyword>
<dbReference type="CDD" id="cd24098">
    <property type="entry name" value="ASKHA_NBD_TobZ_N"/>
    <property type="match status" value="1"/>
</dbReference>
<name>A0A1H0BS01_9BACL</name>
<reference evidence="5" key="1">
    <citation type="submission" date="2016-10" db="EMBL/GenBank/DDBJ databases">
        <authorList>
            <person name="Varghese N."/>
            <person name="Submissions S."/>
        </authorList>
    </citation>
    <scope>NUCLEOTIDE SEQUENCE [LARGE SCALE GENOMIC DNA]</scope>
    <source>
        <strain evidence="5">CGMCC 1.6854</strain>
    </source>
</reference>
<dbReference type="InterPro" id="IPR003696">
    <property type="entry name" value="Carbtransf_dom"/>
</dbReference>
<dbReference type="Pfam" id="PF02543">
    <property type="entry name" value="Carbam_trans_N"/>
    <property type="match status" value="1"/>
</dbReference>
<comment type="similarity">
    <text evidence="1">Belongs to the NodU/CmcH family.</text>
</comment>
<evidence type="ECO:0000259" key="2">
    <source>
        <dbReference type="Pfam" id="PF02543"/>
    </source>
</evidence>
<keyword evidence="4" id="KW-0808">Transferase</keyword>
<dbReference type="InterPro" id="IPR043129">
    <property type="entry name" value="ATPase_NBD"/>
</dbReference>
<feature type="domain" description="Carbamoyltransferase" evidence="2">
    <location>
        <begin position="80"/>
        <end position="311"/>
    </location>
</feature>
<feature type="domain" description="Carbamoyltransferase C-terminal" evidence="3">
    <location>
        <begin position="361"/>
        <end position="519"/>
    </location>
</feature>
<evidence type="ECO:0000313" key="5">
    <source>
        <dbReference type="Proteomes" id="UP000199544"/>
    </source>
</evidence>
<dbReference type="AlphaFoldDB" id="A0A1H0BS01"/>
<evidence type="ECO:0000313" key="4">
    <source>
        <dbReference type="EMBL" id="SDN48360.1"/>
    </source>
</evidence>
<dbReference type="InterPro" id="IPR031730">
    <property type="entry name" value="Carbam_trans_C"/>
</dbReference>
<proteinExistence type="inferred from homology"/>